<protein>
    <submittedName>
        <fullName evidence="2">Uncharacterized protein</fullName>
    </submittedName>
</protein>
<dbReference type="AlphaFoldDB" id="A0A4Q7ECU6"/>
<organism evidence="2 3">
    <name type="scientific">Pseudoalteromonas rubra</name>
    <dbReference type="NCBI Taxonomy" id="43658"/>
    <lineage>
        <taxon>Bacteria</taxon>
        <taxon>Pseudomonadati</taxon>
        <taxon>Pseudomonadota</taxon>
        <taxon>Gammaproteobacteria</taxon>
        <taxon>Alteromonadales</taxon>
        <taxon>Pseudoalteromonadaceae</taxon>
        <taxon>Pseudoalteromonas</taxon>
    </lineage>
</organism>
<feature type="transmembrane region" description="Helical" evidence="1">
    <location>
        <begin position="54"/>
        <end position="76"/>
    </location>
</feature>
<sequence length="348" mass="40303">MGDLYTHMLLYTLLSPLGIVVSSSVWFGLRVILSRTGFSLSRVNQWVRKVWKEYKYLSLYVFSMIMIFGICAGFYFNRFGFKFSASHDNWVGTATYFNNLLTPPLLAITSILIFLTWFDSKREFGELSKYQDREASLKQFASHMQSVKNDMNSKVSLNLEYHFRVALASLLKKDAEANSVLYRILTANKSLDVVKKLLSENALNGVLNIEEKHIKAIVSHIVTSELFERLTYREFIGLTERRFIASTFARESYTDEEAFNMLKSYVCQMLAISMLQALTIHNSQNAISFENDFVNRIKRLGEEKNIEDKALAKLLETEFKFSFSFHDRQGMEILLKAFDSLEKKEIEL</sequence>
<name>A0A4Q7ECU6_9GAMM</name>
<feature type="transmembrane region" description="Helical" evidence="1">
    <location>
        <begin position="12"/>
        <end position="33"/>
    </location>
</feature>
<dbReference type="EMBL" id="PPUZ01000031">
    <property type="protein sequence ID" value="RZM80717.1"/>
    <property type="molecule type" value="Genomic_DNA"/>
</dbReference>
<keyword evidence="1" id="KW-1133">Transmembrane helix</keyword>
<evidence type="ECO:0000313" key="3">
    <source>
        <dbReference type="Proteomes" id="UP000292345"/>
    </source>
</evidence>
<reference evidence="2 3" key="1">
    <citation type="submission" date="2018-01" db="EMBL/GenBank/DDBJ databases">
        <title>Co-occurrence of chitin degradation, pigmentation and bioactivity in marine Pseudoalteromonas.</title>
        <authorList>
            <person name="Paulsen S."/>
            <person name="Gram L."/>
            <person name="Machado H."/>
        </authorList>
    </citation>
    <scope>NUCLEOTIDE SEQUENCE [LARGE SCALE GENOMIC DNA]</scope>
    <source>
        <strain evidence="2 3">S1946</strain>
    </source>
</reference>
<feature type="transmembrane region" description="Helical" evidence="1">
    <location>
        <begin position="96"/>
        <end position="118"/>
    </location>
</feature>
<comment type="caution">
    <text evidence="2">The sequence shown here is derived from an EMBL/GenBank/DDBJ whole genome shotgun (WGS) entry which is preliminary data.</text>
</comment>
<proteinExistence type="predicted"/>
<evidence type="ECO:0000256" key="1">
    <source>
        <dbReference type="SAM" id="Phobius"/>
    </source>
</evidence>
<keyword evidence="1" id="KW-0472">Membrane</keyword>
<gene>
    <name evidence="2" type="ORF">C3B51_11665</name>
</gene>
<evidence type="ECO:0000313" key="2">
    <source>
        <dbReference type="EMBL" id="RZM80717.1"/>
    </source>
</evidence>
<keyword evidence="1" id="KW-0812">Transmembrane</keyword>
<accession>A0A4Q7ECU6</accession>
<dbReference type="RefSeq" id="WP_130245145.1">
    <property type="nucleotide sequence ID" value="NZ_PPUZ01000031.1"/>
</dbReference>
<dbReference type="Proteomes" id="UP000292345">
    <property type="component" value="Unassembled WGS sequence"/>
</dbReference>